<name>A0A6G7B874_9LACO</name>
<dbReference type="EMBL" id="CP049228">
    <property type="protein sequence ID" value="QIH23608.1"/>
    <property type="molecule type" value="Genomic_DNA"/>
</dbReference>
<reference evidence="1 2" key="1">
    <citation type="submission" date="2020-02" db="EMBL/GenBank/DDBJ databases">
        <title>Complete genome sequences of six Lactobacillus iners strains isolated from the human vagina.</title>
        <authorList>
            <person name="France M.T."/>
            <person name="Rutt L."/>
            <person name="Narina S."/>
            <person name="Arbaugh S."/>
            <person name="Humphrys M.S."/>
            <person name="Ma B."/>
            <person name="Hayward M.R."/>
            <person name="Relman D."/>
            <person name="Kwon D.S."/>
            <person name="Ravel J."/>
        </authorList>
    </citation>
    <scope>NUCLEOTIDE SEQUENCE [LARGE SCALE GENOMIC DNA]</scope>
    <source>
        <strain evidence="1 2">C0210C1</strain>
    </source>
</reference>
<proteinExistence type="predicted"/>
<organism evidence="1 2">
    <name type="scientific">Lactobacillus iners</name>
    <dbReference type="NCBI Taxonomy" id="147802"/>
    <lineage>
        <taxon>Bacteria</taxon>
        <taxon>Bacillati</taxon>
        <taxon>Bacillota</taxon>
        <taxon>Bacilli</taxon>
        <taxon>Lactobacillales</taxon>
        <taxon>Lactobacillaceae</taxon>
        <taxon>Lactobacillus</taxon>
    </lineage>
</organism>
<dbReference type="Proteomes" id="UP000501676">
    <property type="component" value="Chromosome"/>
</dbReference>
<protein>
    <submittedName>
        <fullName evidence="1">Uncharacterized protein</fullName>
    </submittedName>
</protein>
<dbReference type="RefSeq" id="WP_164823946.1">
    <property type="nucleotide sequence ID" value="NZ_CP049228.1"/>
</dbReference>
<evidence type="ECO:0000313" key="2">
    <source>
        <dbReference type="Proteomes" id="UP000501676"/>
    </source>
</evidence>
<evidence type="ECO:0000313" key="1">
    <source>
        <dbReference type="EMBL" id="QIH23608.1"/>
    </source>
</evidence>
<accession>A0A6G7B874</accession>
<gene>
    <name evidence="1" type="ORF">G6Z83_02505</name>
</gene>
<dbReference type="AlphaFoldDB" id="A0A6G7B874"/>
<sequence length="55" mass="6025">MNKPSLQVMNYIALVQSSVISIDEVPAYLKADVEKWLTFFKTGTVVGGENHGLAN</sequence>